<proteinExistence type="predicted"/>
<dbReference type="EMBL" id="MFLU01000007">
    <property type="protein sequence ID" value="OGG75084.1"/>
    <property type="molecule type" value="Genomic_DNA"/>
</dbReference>
<reference evidence="5 6" key="1">
    <citation type="journal article" date="2016" name="Nat. Commun.">
        <title>Thousands of microbial genomes shed light on interconnected biogeochemical processes in an aquifer system.</title>
        <authorList>
            <person name="Anantharaman K."/>
            <person name="Brown C.T."/>
            <person name="Hug L.A."/>
            <person name="Sharon I."/>
            <person name="Castelle C.J."/>
            <person name="Probst A.J."/>
            <person name="Thomas B.C."/>
            <person name="Singh A."/>
            <person name="Wilkins M.J."/>
            <person name="Karaoz U."/>
            <person name="Brodie E.L."/>
            <person name="Williams K.H."/>
            <person name="Hubbard S.S."/>
            <person name="Banfield J.F."/>
        </authorList>
    </citation>
    <scope>NUCLEOTIDE SEQUENCE [LARGE SCALE GENOMIC DNA]</scope>
</reference>
<evidence type="ECO:0000259" key="4">
    <source>
        <dbReference type="Pfam" id="PF00152"/>
    </source>
</evidence>
<dbReference type="GO" id="GO:0005524">
    <property type="term" value="F:ATP binding"/>
    <property type="evidence" value="ECO:0007669"/>
    <property type="project" value="InterPro"/>
</dbReference>
<comment type="caution">
    <text evidence="5">The sequence shown here is derived from an EMBL/GenBank/DDBJ whole genome shotgun (WGS) entry which is preliminary data.</text>
</comment>
<gene>
    <name evidence="5" type="ORF">A3A34_01865</name>
</gene>
<dbReference type="Gene3D" id="3.30.930.10">
    <property type="entry name" value="Bira Bifunctional Protein, Domain 2"/>
    <property type="match status" value="1"/>
</dbReference>
<dbReference type="InterPro" id="IPR004364">
    <property type="entry name" value="Aa-tRNA-synt_II"/>
</dbReference>
<dbReference type="Proteomes" id="UP000178587">
    <property type="component" value="Unassembled WGS sequence"/>
</dbReference>
<keyword evidence="2" id="KW-0547">Nucleotide-binding</keyword>
<name>A0A1F6EN71_9BACT</name>
<dbReference type="AlphaFoldDB" id="A0A1F6EN71"/>
<dbReference type="STRING" id="1798507.A3A34_01865"/>
<evidence type="ECO:0000256" key="3">
    <source>
        <dbReference type="ARBA" id="ARBA00022840"/>
    </source>
</evidence>
<dbReference type="Pfam" id="PF00152">
    <property type="entry name" value="tRNA-synt_2"/>
    <property type="match status" value="1"/>
</dbReference>
<dbReference type="GO" id="GO:0006418">
    <property type="term" value="P:tRNA aminoacylation for protein translation"/>
    <property type="evidence" value="ECO:0007669"/>
    <property type="project" value="InterPro"/>
</dbReference>
<keyword evidence="3" id="KW-0067">ATP-binding</keyword>
<sequence length="290" mass="32849">MIGNHLPTGDIVSFSKAVNALRAFFLGRGFIEVHTQDRLSILAACEDPYTVATYQYEGNCWPLPQTGQMWLEYELLTKPELPGVFCVSTSYRNEPNPVPGRHERMFPMFEFEARGEFADLRVLEEDLCEHVGLGTRGAFHHATYADMATHYDVEELTSVEEKRMADDFGRVVFLERFPEHTSPFWNMRRGVDAAHKIDVIIDGMETIGSAERSSDVDDMRKRFYSISDGGYAALLFEKFGKARVEKELEEFFSLPFFPRFGGGIGMTRVMRALKNTPGAVTASRQFAAVL</sequence>
<evidence type="ECO:0000313" key="6">
    <source>
        <dbReference type="Proteomes" id="UP000178587"/>
    </source>
</evidence>
<evidence type="ECO:0000313" key="5">
    <source>
        <dbReference type="EMBL" id="OGG75084.1"/>
    </source>
</evidence>
<evidence type="ECO:0000256" key="2">
    <source>
        <dbReference type="ARBA" id="ARBA00022741"/>
    </source>
</evidence>
<evidence type="ECO:0000256" key="1">
    <source>
        <dbReference type="ARBA" id="ARBA00022598"/>
    </source>
</evidence>
<keyword evidence="1" id="KW-0436">Ligase</keyword>
<protein>
    <submittedName>
        <fullName evidence="5">Transposase</fullName>
    </submittedName>
</protein>
<dbReference type="SUPFAM" id="SSF55681">
    <property type="entry name" value="Class II aaRS and biotin synthetases"/>
    <property type="match status" value="1"/>
</dbReference>
<feature type="domain" description="Aminoacyl-tRNA synthetase class II (D/K/N)" evidence="4">
    <location>
        <begin position="14"/>
        <end position="275"/>
    </location>
</feature>
<accession>A0A1F6EN71</accession>
<dbReference type="InterPro" id="IPR045864">
    <property type="entry name" value="aa-tRNA-synth_II/BPL/LPL"/>
</dbReference>
<organism evidence="5 6">
    <name type="scientific">Candidatus Kaiserbacteria bacterium RIFCSPLOWO2_01_FULL_50_24</name>
    <dbReference type="NCBI Taxonomy" id="1798507"/>
    <lineage>
        <taxon>Bacteria</taxon>
        <taxon>Candidatus Kaiseribacteriota</taxon>
    </lineage>
</organism>
<dbReference type="GO" id="GO:0004812">
    <property type="term" value="F:aminoacyl-tRNA ligase activity"/>
    <property type="evidence" value="ECO:0007669"/>
    <property type="project" value="InterPro"/>
</dbReference>